<dbReference type="AlphaFoldDB" id="A0A975U0H3"/>
<gene>
    <name evidence="3" type="ORF">KO353_11995</name>
</gene>
<evidence type="ECO:0000256" key="2">
    <source>
        <dbReference type="SAM" id="Phobius"/>
    </source>
</evidence>
<organism evidence="3 4">
    <name type="scientific">Elioraea tepida</name>
    <dbReference type="NCBI Taxonomy" id="2843330"/>
    <lineage>
        <taxon>Bacteria</taxon>
        <taxon>Pseudomonadati</taxon>
        <taxon>Pseudomonadota</taxon>
        <taxon>Alphaproteobacteria</taxon>
        <taxon>Acetobacterales</taxon>
        <taxon>Elioraeaceae</taxon>
        <taxon>Elioraea</taxon>
    </lineage>
</organism>
<feature type="transmembrane region" description="Helical" evidence="2">
    <location>
        <begin position="407"/>
        <end position="429"/>
    </location>
</feature>
<accession>A0A975U0H3</accession>
<name>A0A975U0H3_9PROT</name>
<keyword evidence="2" id="KW-0812">Transmembrane</keyword>
<evidence type="ECO:0000313" key="3">
    <source>
        <dbReference type="EMBL" id="QXM23999.1"/>
    </source>
</evidence>
<reference evidence="3" key="1">
    <citation type="submission" date="2021-06" db="EMBL/GenBank/DDBJ databases">
        <title>Elioraea tepida, sp. nov., a moderately thermophilic aerobic anoxygenic phototrophic bacterium isolated from an alkaline siliceous hot spring mat community in Yellowstone National Park, WY, USA.</title>
        <authorList>
            <person name="Saini M.K."/>
            <person name="Yoshida S."/>
            <person name="Sebastian A."/>
            <person name="Hirose S."/>
            <person name="Hara E."/>
            <person name="Tamaki H."/>
            <person name="Soulier N.T."/>
            <person name="Albert I."/>
            <person name="Hanada S."/>
            <person name="Bryant D.A."/>
            <person name="Tank M."/>
        </authorList>
    </citation>
    <scope>NUCLEOTIDE SEQUENCE</scope>
    <source>
        <strain evidence="3">MS-P2</strain>
    </source>
</reference>
<sequence length="454" mass="49111">MPDGQGSIASPAGSAERARPSDALRLVQIERGLADIALPRTFVSSRNDAMLQRAFTDPTFAAKPPAETPTKEEFLRRLAEIERLGPEAVARDAAAVAFLFGARDTLNAVAAPPDAYTIAFTGFYTRGVPELDLLQQRPEFAEMRRQARTSRVAIGALVLAGVLSVLLAVAVSVHAMPGKTVLDQVRVTAAALAAIDQEIAAADRAALEGFTPRPGVWMAILPPLCERMSLLPGLSGEPERLLRGFEGPDHWLLCARRQDAAFRHDVAKSELATWIDATTGVTSEERPSATPGEKAELVRIESWTWISWLPGLSVRDIRQHTSYTSEQVGWALLSALGIYYLPVIFGVLGGAVYAVRRLNQKIMSSELHPRDWRHALLRIFMAFLPGGCIGLFFQPEGTKVDAPVGEISLSIAALSFLAGYSVEVVFRFFDLAITQALRVVNAIAPAGVGTPPAR</sequence>
<dbReference type="Proteomes" id="UP000694001">
    <property type="component" value="Chromosome"/>
</dbReference>
<protein>
    <submittedName>
        <fullName evidence="3">Uncharacterized protein</fullName>
    </submittedName>
</protein>
<feature type="transmembrane region" description="Helical" evidence="2">
    <location>
        <begin position="328"/>
        <end position="355"/>
    </location>
</feature>
<proteinExistence type="predicted"/>
<evidence type="ECO:0000256" key="1">
    <source>
        <dbReference type="SAM" id="MobiDB-lite"/>
    </source>
</evidence>
<dbReference type="EMBL" id="CP076448">
    <property type="protein sequence ID" value="QXM23999.1"/>
    <property type="molecule type" value="Genomic_DNA"/>
</dbReference>
<dbReference type="KEGG" id="elio:KO353_11995"/>
<keyword evidence="2" id="KW-1133">Transmembrane helix</keyword>
<feature type="region of interest" description="Disordered" evidence="1">
    <location>
        <begin position="1"/>
        <end position="20"/>
    </location>
</feature>
<keyword evidence="4" id="KW-1185">Reference proteome</keyword>
<feature type="transmembrane region" description="Helical" evidence="2">
    <location>
        <begin position="375"/>
        <end position="395"/>
    </location>
</feature>
<dbReference type="RefSeq" id="WP_218284946.1">
    <property type="nucleotide sequence ID" value="NZ_CP076448.1"/>
</dbReference>
<feature type="transmembrane region" description="Helical" evidence="2">
    <location>
        <begin position="152"/>
        <end position="176"/>
    </location>
</feature>
<evidence type="ECO:0000313" key="4">
    <source>
        <dbReference type="Proteomes" id="UP000694001"/>
    </source>
</evidence>
<keyword evidence="2" id="KW-0472">Membrane</keyword>